<dbReference type="Pfam" id="PF04435">
    <property type="entry name" value="SPK"/>
    <property type="match status" value="1"/>
</dbReference>
<dbReference type="PANTHER" id="PTHR23362">
    <property type="entry name" value="L-PLASTIN-RELATED"/>
    <property type="match status" value="1"/>
</dbReference>
<keyword evidence="4" id="KW-1185">Reference proteome</keyword>
<protein>
    <recommendedName>
        <fullName evidence="2">SPK domain-containing protein</fullName>
    </recommendedName>
</protein>
<feature type="domain" description="SPK" evidence="2">
    <location>
        <begin position="8"/>
        <end position="115"/>
    </location>
</feature>
<feature type="compositionally biased region" description="Basic and acidic residues" evidence="1">
    <location>
        <begin position="135"/>
        <end position="146"/>
    </location>
</feature>
<dbReference type="STRING" id="135651.G0MY97"/>
<feature type="region of interest" description="Disordered" evidence="1">
    <location>
        <begin position="537"/>
        <end position="568"/>
    </location>
</feature>
<feature type="compositionally biased region" description="Low complexity" evidence="1">
    <location>
        <begin position="546"/>
        <end position="565"/>
    </location>
</feature>
<dbReference type="InterPro" id="IPR053315">
    <property type="entry name" value="Peptidase_C14A"/>
</dbReference>
<name>G0MY97_CAEBE</name>
<gene>
    <name evidence="3" type="ORF">CAEBREN_02569</name>
</gene>
<organism evidence="4">
    <name type="scientific">Caenorhabditis brenneri</name>
    <name type="common">Nematode worm</name>
    <dbReference type="NCBI Taxonomy" id="135651"/>
    <lineage>
        <taxon>Eukaryota</taxon>
        <taxon>Metazoa</taxon>
        <taxon>Ecdysozoa</taxon>
        <taxon>Nematoda</taxon>
        <taxon>Chromadorea</taxon>
        <taxon>Rhabditida</taxon>
        <taxon>Rhabditina</taxon>
        <taxon>Rhabditomorpha</taxon>
        <taxon>Rhabditoidea</taxon>
        <taxon>Rhabditidae</taxon>
        <taxon>Peloderinae</taxon>
        <taxon>Caenorhabditis</taxon>
    </lineage>
</organism>
<dbReference type="Proteomes" id="UP000008068">
    <property type="component" value="Unassembled WGS sequence"/>
</dbReference>
<feature type="compositionally biased region" description="Polar residues" evidence="1">
    <location>
        <begin position="163"/>
        <end position="186"/>
    </location>
</feature>
<evidence type="ECO:0000313" key="4">
    <source>
        <dbReference type="Proteomes" id="UP000008068"/>
    </source>
</evidence>
<dbReference type="HOGENOM" id="CLU_358337_0_0_1"/>
<accession>G0MY97</accession>
<dbReference type="EMBL" id="GL379820">
    <property type="protein sequence ID" value="EGT47513.1"/>
    <property type="molecule type" value="Genomic_DNA"/>
</dbReference>
<dbReference type="AlphaFoldDB" id="G0MY97"/>
<feature type="compositionally biased region" description="Polar residues" evidence="1">
    <location>
        <begin position="386"/>
        <end position="395"/>
    </location>
</feature>
<dbReference type="SMART" id="SM00583">
    <property type="entry name" value="SPK"/>
    <property type="match status" value="1"/>
</dbReference>
<sequence>MRFPVQRHNEAFIEFLGEKCDQAKDPLIVRTTVREYRSRGSDRTEESLVHCAYRYKLKVREIADEKKRARQLFALSVPVDEELMGKLEKHARVVLDKNNLITEYCSHDGSLILKGDQSQSNRMKNALAEFRKARETNIDNTEKEDNLPGLNPPVPKKPRVTEPWNNLGSSPAGSYTPQASQLTGSRYSSSQAPCALVQQGSLRHVRQFGRTQNTFGVSSGTPQTSRNPFVLLLPEEPALEDVPISNEKNTSRNQFVAPGQLRFAVRATPAQTPPKEKMPPLVDNQFEGPTANIKQEIPENPSLEVVPIRNGRLGISADNRPGQGQPTAQTIKATCAPIQQGSACHARQFGRTQNTFGVSSGTPQTSRNQRVLLLPEEPALEDVPISNENMDNSADNRPGPGQLTAQTINGPESDCRMRQFGRAHNTCEVRSGTPQATKNQSLAPGNLRFAVGFTQTQAALQKNMAPIKETEARASIKQVIPEKPALKVVPISNENMDDSADNRPGQGKLTTQIINAPKSVCQSRQFGRTYNTSEFRSGTLQVSKNQSVTTAQSKSAATTTQAPSAPERNMGLIKAVQVKANIEQNTPKEPTFEVDPKNGDLEIIAVVKPERHNHQEQRPQKNEPPRRETLTLATQKKLLESISTLIQVMELPFDFQNLEKKIQLITGYGRSENDGRPELKKVELRKLLIALEYSFIKLQEDSENVKNEKVRSLKMYLNHLLFVMINVRMPGFDSIKTQVKELLDEIKDADVMIPVSKILASMRIFIDTLLPKYVSTAINQHL</sequence>
<reference evidence="4" key="1">
    <citation type="submission" date="2011-07" db="EMBL/GenBank/DDBJ databases">
        <authorList>
            <consortium name="Caenorhabditis brenneri Sequencing and Analysis Consortium"/>
            <person name="Wilson R.K."/>
        </authorList>
    </citation>
    <scope>NUCLEOTIDE SEQUENCE [LARGE SCALE GENOMIC DNA]</scope>
    <source>
        <strain evidence="4">PB2801</strain>
    </source>
</reference>
<dbReference type="InParanoid" id="G0MY97"/>
<feature type="region of interest" description="Disordered" evidence="1">
    <location>
        <begin position="377"/>
        <end position="412"/>
    </location>
</feature>
<evidence type="ECO:0000313" key="3">
    <source>
        <dbReference type="EMBL" id="EGT47513.1"/>
    </source>
</evidence>
<evidence type="ECO:0000256" key="1">
    <source>
        <dbReference type="SAM" id="MobiDB-lite"/>
    </source>
</evidence>
<proteinExistence type="predicted"/>
<evidence type="ECO:0000259" key="2">
    <source>
        <dbReference type="SMART" id="SM00583"/>
    </source>
</evidence>
<feature type="region of interest" description="Disordered" evidence="1">
    <location>
        <begin position="135"/>
        <end position="186"/>
    </location>
</feature>
<dbReference type="InterPro" id="IPR006570">
    <property type="entry name" value="SPK_dom"/>
</dbReference>
<feature type="region of interest" description="Disordered" evidence="1">
    <location>
        <begin position="608"/>
        <end position="628"/>
    </location>
</feature>